<evidence type="ECO:0000256" key="2">
    <source>
        <dbReference type="ARBA" id="ARBA00022741"/>
    </source>
</evidence>
<reference evidence="9" key="1">
    <citation type="thesis" date="2020" institute="ProQuest LLC" country="789 East Eisenhower Parkway, Ann Arbor, MI, USA">
        <title>Comparative Genomics and Chromosome Evolution.</title>
        <authorList>
            <person name="Mudd A.B."/>
        </authorList>
    </citation>
    <scope>NUCLEOTIDE SEQUENCE</scope>
    <source>
        <strain evidence="9">1538</strain>
        <tissue evidence="9">Blood</tissue>
    </source>
</reference>
<dbReference type="SMART" id="SM00129">
    <property type="entry name" value="KISc"/>
    <property type="match status" value="1"/>
</dbReference>
<dbReference type="EMBL" id="DYDO01000010">
    <property type="protein sequence ID" value="DBA17404.1"/>
    <property type="molecule type" value="Genomic_DNA"/>
</dbReference>
<dbReference type="PROSITE" id="PS50067">
    <property type="entry name" value="KINESIN_MOTOR_2"/>
    <property type="match status" value="1"/>
</dbReference>
<comment type="similarity">
    <text evidence="5">Belongs to the TRAFAC class myosin-kinesin ATPase superfamily. Kinesin family.</text>
</comment>
<evidence type="ECO:0000256" key="1">
    <source>
        <dbReference type="ARBA" id="ARBA00004245"/>
    </source>
</evidence>
<comment type="caution">
    <text evidence="5">Lacks conserved residue(s) required for the propagation of feature annotation.</text>
</comment>
<feature type="coiled-coil region" evidence="6">
    <location>
        <begin position="117"/>
        <end position="151"/>
    </location>
</feature>
<evidence type="ECO:0000313" key="10">
    <source>
        <dbReference type="Proteomes" id="UP001181693"/>
    </source>
</evidence>
<dbReference type="GO" id="GO:0007018">
    <property type="term" value="P:microtubule-based movement"/>
    <property type="evidence" value="ECO:0007669"/>
    <property type="project" value="InterPro"/>
</dbReference>
<gene>
    <name evidence="9" type="ORF">GDO54_002857</name>
</gene>
<evidence type="ECO:0000256" key="7">
    <source>
        <dbReference type="SAM" id="MobiDB-lite"/>
    </source>
</evidence>
<dbReference type="Pfam" id="PF00225">
    <property type="entry name" value="Kinesin"/>
    <property type="match status" value="1"/>
</dbReference>
<sequence length="705" mass="80305">MSLIDLAGSERASATNAKGERLREGTNINRSLLALGNVINALADPKTKKQHIPYRNSKLTRLLKDSLGGNCRTIMIAAVSPSSLSYDDTYNTLKYANRAKDIKSSVKSNVVSVDSHISQYVKICEQQKKEIAMLKEKLKTYEEQKVFEKAKHNPMLATNQEHPETKRYREILNSVFRNREEIRAAYCQLELQQKEHELRSIYQRQYLDQIQMLCSQEQALKATDKKNRRLEALKTKQNLLQLRKEGELKRFDENTHWLHRVENEMKLLGSDNQIPKELSKDLQCCHLKLEVKDLKSQIEHMNRLVCLQEREYRHSEKLLNVLLPAFRRQYEHLKRAGLSSDVAEMDFQEVEHLVQREKAVVWADQTIVEDPNKSEVPDVASIISFPHLMYTQTTPCREKHLQKTQTSSRITQNGNPAGVKPSAEESGYHRDQEFEIHPHCSLMTLQIGLKENIPPNQAEKDFPRKKTRRKLMESPHASAQHTNHAEHEDSISGELVPIVYTPESCNKTIIITKDVKTISSASETHEPNTTFMAHDKDSHKMGFTFQMKLEPEQDMDATVILSHGNTDLNPDVSSKGSNPPFSMLQRLGLPSLLSRNPGNLSEKPSYMAMTSAAERKRKLLSLAAGNALKEDCVTLPVPKRVRQDIPFECKALRVKRTAVAKNKDSIAQRRLPRSVSDGSLPVAAKKKPFSFLGSSRPFSQAGKKQ</sequence>
<evidence type="ECO:0000256" key="5">
    <source>
        <dbReference type="PROSITE-ProRule" id="PRU00283"/>
    </source>
</evidence>
<evidence type="ECO:0000256" key="3">
    <source>
        <dbReference type="ARBA" id="ARBA00022840"/>
    </source>
</evidence>
<dbReference type="GO" id="GO:0005524">
    <property type="term" value="F:ATP binding"/>
    <property type="evidence" value="ECO:0007669"/>
    <property type="project" value="UniProtKB-KW"/>
</dbReference>
<dbReference type="SUPFAM" id="SSF52540">
    <property type="entry name" value="P-loop containing nucleoside triphosphate hydrolases"/>
    <property type="match status" value="1"/>
</dbReference>
<evidence type="ECO:0000259" key="8">
    <source>
        <dbReference type="PROSITE" id="PS50067"/>
    </source>
</evidence>
<evidence type="ECO:0000313" key="9">
    <source>
        <dbReference type="EMBL" id="DBA17404.1"/>
    </source>
</evidence>
<feature type="region of interest" description="Disordered" evidence="7">
    <location>
        <begin position="398"/>
        <end position="427"/>
    </location>
</feature>
<keyword evidence="10" id="KW-1185">Reference proteome</keyword>
<keyword evidence="3" id="KW-0067">ATP-binding</keyword>
<keyword evidence="2" id="KW-0547">Nucleotide-binding</keyword>
<organism evidence="9 10">
    <name type="scientific">Pyxicephalus adspersus</name>
    <name type="common">African bullfrog</name>
    <dbReference type="NCBI Taxonomy" id="30357"/>
    <lineage>
        <taxon>Eukaryota</taxon>
        <taxon>Metazoa</taxon>
        <taxon>Chordata</taxon>
        <taxon>Craniata</taxon>
        <taxon>Vertebrata</taxon>
        <taxon>Euteleostomi</taxon>
        <taxon>Amphibia</taxon>
        <taxon>Batrachia</taxon>
        <taxon>Anura</taxon>
        <taxon>Neobatrachia</taxon>
        <taxon>Ranoidea</taxon>
        <taxon>Pyxicephalidae</taxon>
        <taxon>Pyxicephalinae</taxon>
        <taxon>Pyxicephalus</taxon>
    </lineage>
</organism>
<dbReference type="GO" id="GO:0005856">
    <property type="term" value="C:cytoskeleton"/>
    <property type="evidence" value="ECO:0007669"/>
    <property type="project" value="UniProtKB-SubCell"/>
</dbReference>
<evidence type="ECO:0000256" key="6">
    <source>
        <dbReference type="SAM" id="Coils"/>
    </source>
</evidence>
<feature type="domain" description="Kinesin motor" evidence="8">
    <location>
        <begin position="1"/>
        <end position="102"/>
    </location>
</feature>
<comment type="subcellular location">
    <subcellularLocation>
        <location evidence="1">Cytoplasm</location>
        <location evidence="1">Cytoskeleton</location>
    </subcellularLocation>
</comment>
<dbReference type="PANTHER" id="PTHR47968:SF73">
    <property type="entry name" value="KINESIN-LIKE PROTEIN"/>
    <property type="match status" value="1"/>
</dbReference>
<dbReference type="AlphaFoldDB" id="A0AAV2ZS74"/>
<dbReference type="Gene3D" id="3.40.850.10">
    <property type="entry name" value="Kinesin motor domain"/>
    <property type="match status" value="1"/>
</dbReference>
<dbReference type="GO" id="GO:0008017">
    <property type="term" value="F:microtubule binding"/>
    <property type="evidence" value="ECO:0007669"/>
    <property type="project" value="InterPro"/>
</dbReference>
<feature type="compositionally biased region" description="Polar residues" evidence="7">
    <location>
        <begin position="403"/>
        <end position="415"/>
    </location>
</feature>
<dbReference type="InterPro" id="IPR001752">
    <property type="entry name" value="Kinesin_motor_dom"/>
</dbReference>
<name>A0AAV2ZS74_PYXAD</name>
<feature type="region of interest" description="Disordered" evidence="7">
    <location>
        <begin position="451"/>
        <end position="490"/>
    </location>
</feature>
<evidence type="ECO:0000256" key="4">
    <source>
        <dbReference type="ARBA" id="ARBA00023212"/>
    </source>
</evidence>
<comment type="caution">
    <text evidence="9">The sequence shown here is derived from an EMBL/GenBank/DDBJ whole genome shotgun (WGS) entry which is preliminary data.</text>
</comment>
<accession>A0AAV2ZS74</accession>
<keyword evidence="6" id="KW-0175">Coiled coil</keyword>
<dbReference type="GO" id="GO:0003777">
    <property type="term" value="F:microtubule motor activity"/>
    <property type="evidence" value="ECO:0007669"/>
    <property type="project" value="InterPro"/>
</dbReference>
<dbReference type="InterPro" id="IPR027417">
    <property type="entry name" value="P-loop_NTPase"/>
</dbReference>
<protein>
    <recommendedName>
        <fullName evidence="8">Kinesin motor domain-containing protein</fullName>
    </recommendedName>
</protein>
<dbReference type="InterPro" id="IPR036961">
    <property type="entry name" value="Kinesin_motor_dom_sf"/>
</dbReference>
<dbReference type="Proteomes" id="UP001181693">
    <property type="component" value="Unassembled WGS sequence"/>
</dbReference>
<keyword evidence="4" id="KW-0206">Cytoskeleton</keyword>
<dbReference type="PANTHER" id="PTHR47968">
    <property type="entry name" value="CENTROMERE PROTEIN E"/>
    <property type="match status" value="1"/>
</dbReference>
<keyword evidence="4" id="KW-0963">Cytoplasm</keyword>
<dbReference type="InterPro" id="IPR027640">
    <property type="entry name" value="Kinesin-like_fam"/>
</dbReference>
<proteinExistence type="inferred from homology"/>